<evidence type="ECO:0000313" key="11">
    <source>
        <dbReference type="Proteomes" id="UP000248349"/>
    </source>
</evidence>
<dbReference type="Proteomes" id="UP000248349">
    <property type="component" value="Unassembled WGS sequence"/>
</dbReference>
<dbReference type="InterPro" id="IPR045090">
    <property type="entry name" value="Pept_M3A_M3B"/>
</dbReference>
<protein>
    <submittedName>
        <fullName evidence="10">Putative neurolysin</fullName>
    </submittedName>
</protein>
<dbReference type="Gene3D" id="1.10.1370.10">
    <property type="entry name" value="Neurolysin, domain 3"/>
    <property type="match status" value="1"/>
</dbReference>
<evidence type="ECO:0000256" key="6">
    <source>
        <dbReference type="ARBA" id="ARBA00023049"/>
    </source>
</evidence>
<comment type="cofactor">
    <cofactor evidence="7">
        <name>Zn(2+)</name>
        <dbReference type="ChEBI" id="CHEBI:29105"/>
    </cofactor>
    <text evidence="7">Binds 1 zinc ion.</text>
</comment>
<comment type="similarity">
    <text evidence="1 7">Belongs to the peptidase M3 family.</text>
</comment>
<evidence type="ECO:0000256" key="3">
    <source>
        <dbReference type="ARBA" id="ARBA00022723"/>
    </source>
</evidence>
<dbReference type="OrthoDB" id="534666at2759"/>
<dbReference type="Pfam" id="PF01432">
    <property type="entry name" value="Peptidase_M3"/>
    <property type="match status" value="1"/>
</dbReference>
<feature type="region of interest" description="Disordered" evidence="8">
    <location>
        <begin position="595"/>
        <end position="615"/>
    </location>
</feature>
<keyword evidence="5 7" id="KW-0862">Zinc</keyword>
<dbReference type="GO" id="GO:0006518">
    <property type="term" value="P:peptide metabolic process"/>
    <property type="evidence" value="ECO:0007669"/>
    <property type="project" value="TreeGrafter"/>
</dbReference>
<evidence type="ECO:0000259" key="9">
    <source>
        <dbReference type="Pfam" id="PF01432"/>
    </source>
</evidence>
<dbReference type="FunFam" id="3.40.390.10:FF:000074">
    <property type="entry name" value="Metalloprotease"/>
    <property type="match status" value="1"/>
</dbReference>
<dbReference type="GO" id="GO:0006508">
    <property type="term" value="P:proteolysis"/>
    <property type="evidence" value="ECO:0007669"/>
    <property type="project" value="UniProtKB-KW"/>
</dbReference>
<dbReference type="GO" id="GO:0004222">
    <property type="term" value="F:metalloendopeptidase activity"/>
    <property type="evidence" value="ECO:0007669"/>
    <property type="project" value="InterPro"/>
</dbReference>
<keyword evidence="6 7" id="KW-0482">Metalloprotease</keyword>
<dbReference type="InterPro" id="IPR001567">
    <property type="entry name" value="Pept_M3A_M3B_dom"/>
</dbReference>
<proteinExistence type="inferred from homology"/>
<organism evidence="10 11">
    <name type="scientific">Aspergillus saccharolyticus JOP 1030-1</name>
    <dbReference type="NCBI Taxonomy" id="1450539"/>
    <lineage>
        <taxon>Eukaryota</taxon>
        <taxon>Fungi</taxon>
        <taxon>Dikarya</taxon>
        <taxon>Ascomycota</taxon>
        <taxon>Pezizomycotina</taxon>
        <taxon>Eurotiomycetes</taxon>
        <taxon>Eurotiomycetidae</taxon>
        <taxon>Eurotiales</taxon>
        <taxon>Aspergillaceae</taxon>
        <taxon>Aspergillus</taxon>
        <taxon>Aspergillus subgen. Circumdati</taxon>
    </lineage>
</organism>
<keyword evidence="3 7" id="KW-0479">Metal-binding</keyword>
<dbReference type="InterPro" id="IPR024077">
    <property type="entry name" value="Neurolysin/TOP_dom2"/>
</dbReference>
<dbReference type="InterPro" id="IPR024079">
    <property type="entry name" value="MetalloPept_cat_dom_sf"/>
</dbReference>
<sequence>MTTPQAHPIPSFDIAAADIAKEAEDLVNYLEQSVNKLIASVGSSELTFDTVIRPLAAIDNELRARVQYIALFNGVSPSAPIRQASSAADSRVIQAHLALFQRDDLFALVDAVHADPHQHASVDEEDQKLLNRFHQLFVENGLRLTGVDRGRFNWITRRLVDLRVEFMQNLSADPGSACFSEDELAGLTVNGFDAVEDDITDPTVKRYSVPLTKPVVTRILSHCRVAQTRKEVFLLNQNRYKPNVEIFREIVILRDEASRLLGFESFAHRKLQQHLVKSPEQVEEWLKELQTALQPLAQREIEQLRTVSGAHAIHLWDLDFYHNRILQEQYQVDHERVAEYFPAKGTIERMLGIFENLFSVQFEKLDVAGKHTWHADVDAYAVWEADKSAFIGYQYVDIYPRPGKYNHAANFNIYPAYLNSEGKRTPVVTALVCNVSRGEPALLRHQEVITIFHELGHGVHDLLGKSKYALFHGHRTVADFVEAPSQLLEAWCWVPDCLRQLSCHYSYTPSRTTPASANNNEQPQSPPPPPRSLPDTLLTSLLSTKPLNQALLTLRQIALSTFDMAVHHPSSHAALQSLNIPATYNRLIEETTFLRGPSSPVAAPNPETSTSNSPEDDCYTYGTAYITTAHFVWSLEANYYSYLFTRMLAADLWTSHFRADPMSRAAGLAYRHGILEFGGSRDEWGLLTSFLGREPDMRAYLGELGVEGEGEEVG</sequence>
<dbReference type="GO" id="GO:0046872">
    <property type="term" value="F:metal ion binding"/>
    <property type="evidence" value="ECO:0007669"/>
    <property type="project" value="UniProtKB-UniRule"/>
</dbReference>
<evidence type="ECO:0000256" key="1">
    <source>
        <dbReference type="ARBA" id="ARBA00006040"/>
    </source>
</evidence>
<dbReference type="SUPFAM" id="SSF55486">
    <property type="entry name" value="Metalloproteases ('zincins'), catalytic domain"/>
    <property type="match status" value="1"/>
</dbReference>
<dbReference type="EMBL" id="KZ821271">
    <property type="protein sequence ID" value="PYH41045.1"/>
    <property type="molecule type" value="Genomic_DNA"/>
</dbReference>
<dbReference type="PANTHER" id="PTHR11804">
    <property type="entry name" value="PROTEASE M3 THIMET OLIGOPEPTIDASE-RELATED"/>
    <property type="match status" value="1"/>
</dbReference>
<evidence type="ECO:0000313" key="10">
    <source>
        <dbReference type="EMBL" id="PYH41045.1"/>
    </source>
</evidence>
<dbReference type="GO" id="GO:0005758">
    <property type="term" value="C:mitochondrial intermembrane space"/>
    <property type="evidence" value="ECO:0007669"/>
    <property type="project" value="TreeGrafter"/>
</dbReference>
<feature type="compositionally biased region" description="Polar residues" evidence="8">
    <location>
        <begin position="510"/>
        <end position="522"/>
    </location>
</feature>
<dbReference type="Gene3D" id="1.20.1050.40">
    <property type="entry name" value="Endopeptidase. Chain P, domain 1"/>
    <property type="match status" value="1"/>
</dbReference>
<evidence type="ECO:0000256" key="2">
    <source>
        <dbReference type="ARBA" id="ARBA00022670"/>
    </source>
</evidence>
<keyword evidence="11" id="KW-1185">Reference proteome</keyword>
<evidence type="ECO:0000256" key="7">
    <source>
        <dbReference type="RuleBase" id="RU003435"/>
    </source>
</evidence>
<keyword evidence="2 7" id="KW-0645">Protease</keyword>
<dbReference type="InterPro" id="IPR024080">
    <property type="entry name" value="Neurolysin/TOP_N"/>
</dbReference>
<feature type="region of interest" description="Disordered" evidence="8">
    <location>
        <begin position="510"/>
        <end position="536"/>
    </location>
</feature>
<dbReference type="RefSeq" id="XP_025427027.1">
    <property type="nucleotide sequence ID" value="XM_025579372.1"/>
</dbReference>
<name>A0A318Z176_9EURO</name>
<evidence type="ECO:0000256" key="4">
    <source>
        <dbReference type="ARBA" id="ARBA00022801"/>
    </source>
</evidence>
<dbReference type="GeneID" id="37080601"/>
<evidence type="ECO:0000256" key="8">
    <source>
        <dbReference type="SAM" id="MobiDB-lite"/>
    </source>
</evidence>
<dbReference type="AlphaFoldDB" id="A0A318Z176"/>
<dbReference type="STRING" id="1450539.A0A318Z176"/>
<feature type="domain" description="Peptidase M3A/M3B catalytic" evidence="9">
    <location>
        <begin position="220"/>
        <end position="704"/>
    </location>
</feature>
<keyword evidence="4 7" id="KW-0378">Hydrolase</keyword>
<dbReference type="Gene3D" id="3.40.390.10">
    <property type="entry name" value="Collagenase (Catalytic Domain)"/>
    <property type="match status" value="1"/>
</dbReference>
<evidence type="ECO:0000256" key="5">
    <source>
        <dbReference type="ARBA" id="ARBA00022833"/>
    </source>
</evidence>
<dbReference type="PANTHER" id="PTHR11804:SF84">
    <property type="entry name" value="SACCHAROLYSIN"/>
    <property type="match status" value="1"/>
</dbReference>
<gene>
    <name evidence="10" type="ORF">BP01DRAFT_419052</name>
</gene>
<accession>A0A318Z176</accession>
<dbReference type="CDD" id="cd06455">
    <property type="entry name" value="M3A_TOP"/>
    <property type="match status" value="1"/>
</dbReference>
<reference evidence="10 11" key="1">
    <citation type="submission" date="2016-12" db="EMBL/GenBank/DDBJ databases">
        <title>The genomes of Aspergillus section Nigri reveals drivers in fungal speciation.</title>
        <authorList>
            <consortium name="DOE Joint Genome Institute"/>
            <person name="Vesth T.C."/>
            <person name="Nybo J."/>
            <person name="Theobald S."/>
            <person name="Brandl J."/>
            <person name="Frisvad J.C."/>
            <person name="Nielsen K.F."/>
            <person name="Lyhne E.K."/>
            <person name="Kogle M.E."/>
            <person name="Kuo A."/>
            <person name="Riley R."/>
            <person name="Clum A."/>
            <person name="Nolan M."/>
            <person name="Lipzen A."/>
            <person name="Salamov A."/>
            <person name="Henrissat B."/>
            <person name="Wiebenga A."/>
            <person name="De Vries R.P."/>
            <person name="Grigoriev I.V."/>
            <person name="Mortensen U.H."/>
            <person name="Andersen M.R."/>
            <person name="Baker S.E."/>
        </authorList>
    </citation>
    <scope>NUCLEOTIDE SEQUENCE [LARGE SCALE GENOMIC DNA]</scope>
    <source>
        <strain evidence="10 11">JOP 1030-1</strain>
    </source>
</reference>